<feature type="compositionally biased region" description="Polar residues" evidence="1">
    <location>
        <begin position="1"/>
        <end position="10"/>
    </location>
</feature>
<dbReference type="EMBL" id="SDMP01000013">
    <property type="protein sequence ID" value="RYR22151.1"/>
    <property type="molecule type" value="Genomic_DNA"/>
</dbReference>
<dbReference type="AlphaFoldDB" id="A0A445A6S4"/>
<protein>
    <submittedName>
        <fullName evidence="2">Uncharacterized protein</fullName>
    </submittedName>
</protein>
<comment type="caution">
    <text evidence="2">The sequence shown here is derived from an EMBL/GenBank/DDBJ whole genome shotgun (WGS) entry which is preliminary data.</text>
</comment>
<feature type="compositionally biased region" description="Basic and acidic residues" evidence="1">
    <location>
        <begin position="45"/>
        <end position="55"/>
    </location>
</feature>
<proteinExistence type="predicted"/>
<feature type="region of interest" description="Disordered" evidence="1">
    <location>
        <begin position="1"/>
        <end position="79"/>
    </location>
</feature>
<gene>
    <name evidence="2" type="ORF">Ahy_B03g067430</name>
</gene>
<organism evidence="2 3">
    <name type="scientific">Arachis hypogaea</name>
    <name type="common">Peanut</name>
    <dbReference type="NCBI Taxonomy" id="3818"/>
    <lineage>
        <taxon>Eukaryota</taxon>
        <taxon>Viridiplantae</taxon>
        <taxon>Streptophyta</taxon>
        <taxon>Embryophyta</taxon>
        <taxon>Tracheophyta</taxon>
        <taxon>Spermatophyta</taxon>
        <taxon>Magnoliopsida</taxon>
        <taxon>eudicotyledons</taxon>
        <taxon>Gunneridae</taxon>
        <taxon>Pentapetalae</taxon>
        <taxon>rosids</taxon>
        <taxon>fabids</taxon>
        <taxon>Fabales</taxon>
        <taxon>Fabaceae</taxon>
        <taxon>Papilionoideae</taxon>
        <taxon>50 kb inversion clade</taxon>
        <taxon>dalbergioids sensu lato</taxon>
        <taxon>Dalbergieae</taxon>
        <taxon>Pterocarpus clade</taxon>
        <taxon>Arachis</taxon>
    </lineage>
</organism>
<reference evidence="2 3" key="1">
    <citation type="submission" date="2019-01" db="EMBL/GenBank/DDBJ databases">
        <title>Sequencing of cultivated peanut Arachis hypogaea provides insights into genome evolution and oil improvement.</title>
        <authorList>
            <person name="Chen X."/>
        </authorList>
    </citation>
    <scope>NUCLEOTIDE SEQUENCE [LARGE SCALE GENOMIC DNA]</scope>
    <source>
        <strain evidence="3">cv. Fuhuasheng</strain>
        <tissue evidence="2">Leaves</tissue>
    </source>
</reference>
<evidence type="ECO:0000313" key="2">
    <source>
        <dbReference type="EMBL" id="RYR22151.1"/>
    </source>
</evidence>
<sequence>MSNEQMSGKNTRPGPSAGPTRHRPAGGTEDGEGNYGSSLVPTNVEIDHDYDKPYEFESEAFNNPVSSEDEGKTSYDSFNEDAEYGEVEFKVDSRIMPYMHAVVAMYKIGLKPEDFVHQ</sequence>
<name>A0A445A6S4_ARAHY</name>
<evidence type="ECO:0000256" key="1">
    <source>
        <dbReference type="SAM" id="MobiDB-lite"/>
    </source>
</evidence>
<accession>A0A445A6S4</accession>
<dbReference type="Proteomes" id="UP000289738">
    <property type="component" value="Chromosome B03"/>
</dbReference>
<keyword evidence="3" id="KW-1185">Reference proteome</keyword>
<evidence type="ECO:0000313" key="3">
    <source>
        <dbReference type="Proteomes" id="UP000289738"/>
    </source>
</evidence>